<dbReference type="Proteomes" id="UP000095287">
    <property type="component" value="Unplaced"/>
</dbReference>
<name>A0A1I7ZLE9_9BILA</name>
<evidence type="ECO:0000256" key="1">
    <source>
        <dbReference type="SAM" id="MobiDB-lite"/>
    </source>
</evidence>
<keyword evidence="2" id="KW-1185">Reference proteome</keyword>
<sequence length="90" mass="10319">MPGSEQDMLPHMTLIPLKKKDRMIRLRSERGGDDAHDTFISLDCKSQPFITILRTPVQCNDAKNLDLSWEEEESEEDTSQIRNMGQEAAQ</sequence>
<evidence type="ECO:0000313" key="2">
    <source>
        <dbReference type="Proteomes" id="UP000095287"/>
    </source>
</evidence>
<organism evidence="2 3">
    <name type="scientific">Steinernema glaseri</name>
    <dbReference type="NCBI Taxonomy" id="37863"/>
    <lineage>
        <taxon>Eukaryota</taxon>
        <taxon>Metazoa</taxon>
        <taxon>Ecdysozoa</taxon>
        <taxon>Nematoda</taxon>
        <taxon>Chromadorea</taxon>
        <taxon>Rhabditida</taxon>
        <taxon>Tylenchina</taxon>
        <taxon>Panagrolaimomorpha</taxon>
        <taxon>Strongyloidoidea</taxon>
        <taxon>Steinernematidae</taxon>
        <taxon>Steinernema</taxon>
    </lineage>
</organism>
<reference evidence="3" key="1">
    <citation type="submission" date="2016-11" db="UniProtKB">
        <authorList>
            <consortium name="WormBaseParasite"/>
        </authorList>
    </citation>
    <scope>IDENTIFICATION</scope>
</reference>
<proteinExistence type="predicted"/>
<dbReference type="WBParaSite" id="L893_g27589.t1">
    <property type="protein sequence ID" value="L893_g27589.t1"/>
    <property type="gene ID" value="L893_g27589"/>
</dbReference>
<dbReference type="AlphaFoldDB" id="A0A1I7ZLE9"/>
<accession>A0A1I7ZLE9</accession>
<feature type="region of interest" description="Disordered" evidence="1">
    <location>
        <begin position="68"/>
        <end position="90"/>
    </location>
</feature>
<evidence type="ECO:0000313" key="3">
    <source>
        <dbReference type="WBParaSite" id="L893_g27589.t1"/>
    </source>
</evidence>
<feature type="compositionally biased region" description="Acidic residues" evidence="1">
    <location>
        <begin position="68"/>
        <end position="78"/>
    </location>
</feature>
<protein>
    <submittedName>
        <fullName evidence="3">Protein phosphatase 1 regulatory subunit 1B</fullName>
    </submittedName>
</protein>